<comment type="catalytic activity">
    <reaction evidence="1 10">
        <text>Endohydrolysis of (1-&gt;4)-beta-D-xylosidic linkages in xylans.</text>
        <dbReference type="EC" id="3.2.1.8"/>
    </reaction>
</comment>
<dbReference type="InterPro" id="IPR012291">
    <property type="entry name" value="CBM2_carb-bd_dom_sf"/>
</dbReference>
<dbReference type="Proteomes" id="UP000185696">
    <property type="component" value="Unassembled WGS sequence"/>
</dbReference>
<dbReference type="InterPro" id="IPR044846">
    <property type="entry name" value="GH10"/>
</dbReference>
<dbReference type="RefSeq" id="WP_075135474.1">
    <property type="nucleotide sequence ID" value="NZ_MSIF01000013.1"/>
</dbReference>
<dbReference type="GO" id="GO:0031176">
    <property type="term" value="F:endo-1,4-beta-xylanase activity"/>
    <property type="evidence" value="ECO:0007669"/>
    <property type="project" value="UniProtKB-EC"/>
</dbReference>
<evidence type="ECO:0000313" key="15">
    <source>
        <dbReference type="Proteomes" id="UP000185696"/>
    </source>
</evidence>
<evidence type="ECO:0000256" key="5">
    <source>
        <dbReference type="ARBA" id="ARBA00022801"/>
    </source>
</evidence>
<dbReference type="InterPro" id="IPR017853">
    <property type="entry name" value="GH"/>
</dbReference>
<feature type="active site" description="Nucleophile" evidence="9">
    <location>
        <position position="263"/>
    </location>
</feature>
<keyword evidence="15" id="KW-1185">Reference proteome</keyword>
<dbReference type="InterPro" id="IPR006311">
    <property type="entry name" value="TAT_signal"/>
</dbReference>
<evidence type="ECO:0000256" key="7">
    <source>
        <dbReference type="ARBA" id="ARBA00023295"/>
    </source>
</evidence>
<dbReference type="PANTHER" id="PTHR31490">
    <property type="entry name" value="GLYCOSYL HYDROLASE"/>
    <property type="match status" value="1"/>
</dbReference>
<dbReference type="Pfam" id="PF00553">
    <property type="entry name" value="CBM_2"/>
    <property type="match status" value="1"/>
</dbReference>
<dbReference type="AlphaFoldDB" id="A0A7Z0WIM7"/>
<dbReference type="OrthoDB" id="9815836at2"/>
<dbReference type="PROSITE" id="PS00591">
    <property type="entry name" value="GH10_1"/>
    <property type="match status" value="1"/>
</dbReference>
<feature type="chain" id="PRO_5030796500" description="Beta-xylanase" evidence="11">
    <location>
        <begin position="30"/>
        <end position="440"/>
    </location>
</feature>
<feature type="domain" description="CBM2" evidence="12">
    <location>
        <begin position="335"/>
        <end position="440"/>
    </location>
</feature>
<keyword evidence="5 10" id="KW-0378">Hydrolase</keyword>
<dbReference type="SUPFAM" id="SSF49384">
    <property type="entry name" value="Carbohydrate-binding domain"/>
    <property type="match status" value="1"/>
</dbReference>
<dbReference type="Gene3D" id="3.20.20.80">
    <property type="entry name" value="Glycosidases"/>
    <property type="match status" value="1"/>
</dbReference>
<evidence type="ECO:0000256" key="1">
    <source>
        <dbReference type="ARBA" id="ARBA00000681"/>
    </source>
</evidence>
<dbReference type="PRINTS" id="PR00134">
    <property type="entry name" value="GLHYDRLASE10"/>
</dbReference>
<dbReference type="InterPro" id="IPR008965">
    <property type="entry name" value="CBM2/CBM3_carb-bd_dom_sf"/>
</dbReference>
<dbReference type="SMART" id="SM00633">
    <property type="entry name" value="Glyco_10"/>
    <property type="match status" value="1"/>
</dbReference>
<dbReference type="GO" id="GO:0030247">
    <property type="term" value="F:polysaccharide binding"/>
    <property type="evidence" value="ECO:0007669"/>
    <property type="project" value="UniProtKB-UniRule"/>
</dbReference>
<keyword evidence="7 10" id="KW-0326">Glycosidase</keyword>
<evidence type="ECO:0000256" key="4">
    <source>
        <dbReference type="ARBA" id="ARBA00022729"/>
    </source>
</evidence>
<evidence type="ECO:0000256" key="3">
    <source>
        <dbReference type="ARBA" id="ARBA00022651"/>
    </source>
</evidence>
<protein>
    <recommendedName>
        <fullName evidence="10">Beta-xylanase</fullName>
        <ecNumber evidence="10">3.2.1.8</ecNumber>
    </recommendedName>
</protein>
<reference evidence="14 15" key="1">
    <citation type="submission" date="2016-12" db="EMBL/GenBank/DDBJ databases">
        <title>The draft genome sequence of Actinophytocola xinjiangensis.</title>
        <authorList>
            <person name="Wang W."/>
            <person name="Yuan L."/>
        </authorList>
    </citation>
    <scope>NUCLEOTIDE SEQUENCE [LARGE SCALE GENOMIC DNA]</scope>
    <source>
        <strain evidence="14 15">CGMCC 4.4663</strain>
    </source>
</reference>
<dbReference type="PANTHER" id="PTHR31490:SF88">
    <property type="entry name" value="BETA-XYLANASE"/>
    <property type="match status" value="1"/>
</dbReference>
<evidence type="ECO:0000256" key="10">
    <source>
        <dbReference type="RuleBase" id="RU361174"/>
    </source>
</evidence>
<dbReference type="PROSITE" id="PS51173">
    <property type="entry name" value="CBM2"/>
    <property type="match status" value="1"/>
</dbReference>
<dbReference type="InterPro" id="IPR001000">
    <property type="entry name" value="GH10_dom"/>
</dbReference>
<proteinExistence type="inferred from homology"/>
<evidence type="ECO:0000256" key="6">
    <source>
        <dbReference type="ARBA" id="ARBA00023277"/>
    </source>
</evidence>
<keyword evidence="6 10" id="KW-0119">Carbohydrate metabolism</keyword>
<accession>A0A7Z0WIM7</accession>
<evidence type="ECO:0000256" key="2">
    <source>
        <dbReference type="ARBA" id="ARBA00007495"/>
    </source>
</evidence>
<dbReference type="EMBL" id="MSIF01000013">
    <property type="protein sequence ID" value="OLF08170.1"/>
    <property type="molecule type" value="Genomic_DNA"/>
</dbReference>
<dbReference type="EC" id="3.2.1.8" evidence="10"/>
<name>A0A7Z0WIM7_9PSEU</name>
<organism evidence="14 15">
    <name type="scientific">Actinophytocola xinjiangensis</name>
    <dbReference type="NCBI Taxonomy" id="485602"/>
    <lineage>
        <taxon>Bacteria</taxon>
        <taxon>Bacillati</taxon>
        <taxon>Actinomycetota</taxon>
        <taxon>Actinomycetes</taxon>
        <taxon>Pseudonocardiales</taxon>
        <taxon>Pseudonocardiaceae</taxon>
    </lineage>
</organism>
<dbReference type="Pfam" id="PF00331">
    <property type="entry name" value="Glyco_hydro_10"/>
    <property type="match status" value="1"/>
</dbReference>
<dbReference type="SMART" id="SM00637">
    <property type="entry name" value="CBD_II"/>
    <property type="match status" value="1"/>
</dbReference>
<dbReference type="GO" id="GO:0045493">
    <property type="term" value="P:xylan catabolic process"/>
    <property type="evidence" value="ECO:0007669"/>
    <property type="project" value="UniProtKB-KW"/>
</dbReference>
<dbReference type="PROSITE" id="PS51318">
    <property type="entry name" value="TAT"/>
    <property type="match status" value="1"/>
</dbReference>
<evidence type="ECO:0000256" key="11">
    <source>
        <dbReference type="SAM" id="SignalP"/>
    </source>
</evidence>
<gene>
    <name evidence="14" type="ORF">BLA60_25275</name>
</gene>
<evidence type="ECO:0000313" key="14">
    <source>
        <dbReference type="EMBL" id="OLF08170.1"/>
    </source>
</evidence>
<evidence type="ECO:0000259" key="13">
    <source>
        <dbReference type="PROSITE" id="PS51760"/>
    </source>
</evidence>
<sequence>MIGRRALTAGVVAALSAAALVTAATPASAATTLGAAAAERGKYFGVAVAAGHLGESDYTATLNREFRSVTAENEMKWDALEPNRNQFNWGNADRIFNHARGQGMAVRGHTLVWHSQLPGWVGGLDTSNLRSAMVNHINQVMGHWRGQITAWDVVNEAFEENGSRRNSVFQQRLGDGYIEEAFRAARAADPNAKLCYNDYNIDRWDYAKTQAVYRMVQDFTARGVPIDCVGFQGHFNSGNPLPSNYHTTLGNFASLGVDVQITELDIAGSGQTQAEQFRGVTQACLAVARCNGITVWGVTDKYSWRPGDTPLLFDGNYNKKPAYDAVLATLNGGTGEPGPGSCTVTYQETNRWGDRFNGQVTVRAGTSAISTWSTTVTITSPQRVSTTWNGTPSWDSSGTVMTMRPNGNGNLAPGASTSFGFTVMANGNWTAPRLGACTAS</sequence>
<dbReference type="Gene3D" id="2.60.40.290">
    <property type="match status" value="1"/>
</dbReference>
<evidence type="ECO:0000256" key="9">
    <source>
        <dbReference type="PROSITE-ProRule" id="PRU10061"/>
    </source>
</evidence>
<dbReference type="PROSITE" id="PS51760">
    <property type="entry name" value="GH10_2"/>
    <property type="match status" value="1"/>
</dbReference>
<evidence type="ECO:0000259" key="12">
    <source>
        <dbReference type="PROSITE" id="PS51173"/>
    </source>
</evidence>
<feature type="signal peptide" evidence="11">
    <location>
        <begin position="1"/>
        <end position="29"/>
    </location>
</feature>
<keyword evidence="4 11" id="KW-0732">Signal</keyword>
<keyword evidence="8 10" id="KW-0624">Polysaccharide degradation</keyword>
<comment type="caution">
    <text evidence="14">The sequence shown here is derived from an EMBL/GenBank/DDBJ whole genome shotgun (WGS) entry which is preliminary data.</text>
</comment>
<feature type="domain" description="GH10" evidence="13">
    <location>
        <begin position="27"/>
        <end position="329"/>
    </location>
</feature>
<dbReference type="InterPro" id="IPR031158">
    <property type="entry name" value="GH10_AS"/>
</dbReference>
<evidence type="ECO:0000256" key="8">
    <source>
        <dbReference type="ARBA" id="ARBA00023326"/>
    </source>
</evidence>
<dbReference type="SUPFAM" id="SSF51445">
    <property type="entry name" value="(Trans)glycosidases"/>
    <property type="match status" value="1"/>
</dbReference>
<comment type="similarity">
    <text evidence="2 10">Belongs to the glycosyl hydrolase 10 (cellulase F) family.</text>
</comment>
<keyword evidence="3 14" id="KW-0858">Xylan degradation</keyword>
<dbReference type="InterPro" id="IPR001919">
    <property type="entry name" value="CBD2"/>
</dbReference>